<protein>
    <submittedName>
        <fullName evidence="1">Uncharacterized protein</fullName>
    </submittedName>
</protein>
<name>A0A0B0NXN3_GOSAR</name>
<dbReference type="Proteomes" id="UP000032142">
    <property type="component" value="Unassembled WGS sequence"/>
</dbReference>
<proteinExistence type="predicted"/>
<accession>A0A0B0NXN3</accession>
<dbReference type="EMBL" id="KN408614">
    <property type="protein sequence ID" value="KHG17595.1"/>
    <property type="molecule type" value="Genomic_DNA"/>
</dbReference>
<evidence type="ECO:0000313" key="1">
    <source>
        <dbReference type="EMBL" id="KHG17595.1"/>
    </source>
</evidence>
<organism evidence="1 2">
    <name type="scientific">Gossypium arboreum</name>
    <name type="common">Tree cotton</name>
    <name type="synonym">Gossypium nanking</name>
    <dbReference type="NCBI Taxonomy" id="29729"/>
    <lineage>
        <taxon>Eukaryota</taxon>
        <taxon>Viridiplantae</taxon>
        <taxon>Streptophyta</taxon>
        <taxon>Embryophyta</taxon>
        <taxon>Tracheophyta</taxon>
        <taxon>Spermatophyta</taxon>
        <taxon>Magnoliopsida</taxon>
        <taxon>eudicotyledons</taxon>
        <taxon>Gunneridae</taxon>
        <taxon>Pentapetalae</taxon>
        <taxon>rosids</taxon>
        <taxon>malvids</taxon>
        <taxon>Malvales</taxon>
        <taxon>Malvaceae</taxon>
        <taxon>Malvoideae</taxon>
        <taxon>Gossypium</taxon>
    </lineage>
</organism>
<dbReference type="AlphaFoldDB" id="A0A0B0NXN3"/>
<sequence>MVLHMSNQEIPHFSTCFQFIHN</sequence>
<gene>
    <name evidence="1" type="ORF">F383_07097</name>
</gene>
<keyword evidence="2" id="KW-1185">Reference proteome</keyword>
<evidence type="ECO:0000313" key="2">
    <source>
        <dbReference type="Proteomes" id="UP000032142"/>
    </source>
</evidence>
<reference evidence="2" key="1">
    <citation type="submission" date="2014-09" db="EMBL/GenBank/DDBJ databases">
        <authorList>
            <person name="Mudge J."/>
            <person name="Ramaraj T."/>
            <person name="Lindquist I.E."/>
            <person name="Bharti A.K."/>
            <person name="Sundararajan A."/>
            <person name="Cameron C.T."/>
            <person name="Woodward J.E."/>
            <person name="May G.D."/>
            <person name="Brubaker C."/>
            <person name="Broadhvest J."/>
            <person name="Wilkins T.A."/>
        </authorList>
    </citation>
    <scope>NUCLEOTIDE SEQUENCE</scope>
    <source>
        <strain evidence="2">cv. AKA8401</strain>
    </source>
</reference>